<organism evidence="3 4">
    <name type="scientific">Streptomyces beijiangensis</name>
    <dbReference type="NCBI Taxonomy" id="163361"/>
    <lineage>
        <taxon>Bacteria</taxon>
        <taxon>Bacillati</taxon>
        <taxon>Actinomycetota</taxon>
        <taxon>Actinomycetes</taxon>
        <taxon>Kitasatosporales</taxon>
        <taxon>Streptomycetaceae</taxon>
        <taxon>Streptomyces</taxon>
    </lineage>
</organism>
<feature type="region of interest" description="Disordered" evidence="1">
    <location>
        <begin position="195"/>
        <end position="217"/>
    </location>
</feature>
<keyword evidence="2" id="KW-1133">Transmembrane helix</keyword>
<feature type="compositionally biased region" description="Low complexity" evidence="1">
    <location>
        <begin position="1"/>
        <end position="26"/>
    </location>
</feature>
<feature type="region of interest" description="Disordered" evidence="1">
    <location>
        <begin position="1"/>
        <end position="69"/>
    </location>
</feature>
<sequence length="296" mass="30802">MSHNQPGPDGEQPQQPGYGYPQRAPQGVPPQQPGYGYPQQPPGPPQAPYGQQAPFGQVPPPPDGPEAPKSKAPLIVIAAVVAVAVIGGGMWLLTKGTSDGGGSVASDGKKYTLVAPATVIGGKYKKGAEDSGSDSLPERDVKEFERWGVANPTAADASYSSGEASDKLLGYSGVYGDVKDPEKIVDSMFAKVKSESYSDKDEDSDSKGELVGSPQAFTPDGFKDGILKCQEARITDSSSGGKTVSIPICIWGDNSTIAYVNNMDLAVLTGTEKSQSLADAAALSAKLRNDVRVEAK</sequence>
<dbReference type="RefSeq" id="WP_206963856.1">
    <property type="nucleotide sequence ID" value="NZ_BAAAJJ010000002.1"/>
</dbReference>
<evidence type="ECO:0000313" key="3">
    <source>
        <dbReference type="EMBL" id="MBO0514458.1"/>
    </source>
</evidence>
<comment type="caution">
    <text evidence="3">The sequence shown here is derived from an EMBL/GenBank/DDBJ whole genome shotgun (WGS) entry which is preliminary data.</text>
</comment>
<gene>
    <name evidence="3" type="ORF">J0695_22075</name>
</gene>
<feature type="transmembrane region" description="Helical" evidence="2">
    <location>
        <begin position="72"/>
        <end position="93"/>
    </location>
</feature>
<protein>
    <submittedName>
        <fullName evidence="3">Uncharacterized protein</fullName>
    </submittedName>
</protein>
<evidence type="ECO:0000313" key="4">
    <source>
        <dbReference type="Proteomes" id="UP000664167"/>
    </source>
</evidence>
<reference evidence="3" key="1">
    <citation type="submission" date="2021-03" db="EMBL/GenBank/DDBJ databases">
        <title>Streptomyces poriferae sp. nov., a novel marine sponge-derived Actinobacteria species with anti-MRSA activity.</title>
        <authorList>
            <person name="Sandoval-Powers M."/>
            <person name="Kralova S."/>
            <person name="Nguyen G.-S."/>
            <person name="Fawwal D."/>
            <person name="Degnes K."/>
            <person name="Klinkenberg G."/>
            <person name="Sletta H."/>
            <person name="Wentzel A."/>
            <person name="Liles M.R."/>
        </authorList>
    </citation>
    <scope>NUCLEOTIDE SEQUENCE</scope>
    <source>
        <strain evidence="3">DSM 41794</strain>
    </source>
</reference>
<evidence type="ECO:0000256" key="2">
    <source>
        <dbReference type="SAM" id="Phobius"/>
    </source>
</evidence>
<dbReference type="Proteomes" id="UP000664167">
    <property type="component" value="Unassembled WGS sequence"/>
</dbReference>
<dbReference type="EMBL" id="JAFLRJ010000208">
    <property type="protein sequence ID" value="MBO0514458.1"/>
    <property type="molecule type" value="Genomic_DNA"/>
</dbReference>
<evidence type="ECO:0000256" key="1">
    <source>
        <dbReference type="SAM" id="MobiDB-lite"/>
    </source>
</evidence>
<keyword evidence="4" id="KW-1185">Reference proteome</keyword>
<accession>A0A939JHG6</accession>
<name>A0A939JHG6_9ACTN</name>
<keyword evidence="2" id="KW-0472">Membrane</keyword>
<proteinExistence type="predicted"/>
<keyword evidence="2" id="KW-0812">Transmembrane</keyword>
<dbReference type="AlphaFoldDB" id="A0A939JHG6"/>